<organism evidence="1 2">
    <name type="scientific">Mycobacterium parascrofulaceum ATCC BAA-614</name>
    <dbReference type="NCBI Taxonomy" id="525368"/>
    <lineage>
        <taxon>Bacteria</taxon>
        <taxon>Bacillati</taxon>
        <taxon>Actinomycetota</taxon>
        <taxon>Actinomycetes</taxon>
        <taxon>Mycobacteriales</taxon>
        <taxon>Mycobacteriaceae</taxon>
        <taxon>Mycobacterium</taxon>
        <taxon>Mycobacterium simiae complex</taxon>
    </lineage>
</organism>
<dbReference type="Proteomes" id="UP000003653">
    <property type="component" value="Unassembled WGS sequence"/>
</dbReference>
<dbReference type="InterPro" id="IPR036689">
    <property type="entry name" value="ESAT-6-like_sf"/>
</dbReference>
<keyword evidence="2" id="KW-1185">Reference proteome</keyword>
<accession>D5P1P7</accession>
<comment type="caution">
    <text evidence="1">The sequence shown here is derived from an EMBL/GenBank/DDBJ whole genome shotgun (WGS) entry which is preliminary data.</text>
</comment>
<evidence type="ECO:0000313" key="2">
    <source>
        <dbReference type="Proteomes" id="UP000003653"/>
    </source>
</evidence>
<proteinExistence type="predicted"/>
<reference evidence="1 2" key="1">
    <citation type="submission" date="2010-04" db="EMBL/GenBank/DDBJ databases">
        <authorList>
            <person name="Muzny D."/>
            <person name="Qin X."/>
            <person name="Deng J."/>
            <person name="Jiang H."/>
            <person name="Liu Y."/>
            <person name="Qu J."/>
            <person name="Song X.-Z."/>
            <person name="Zhang L."/>
            <person name="Thornton R."/>
            <person name="Coyle M."/>
            <person name="Francisco L."/>
            <person name="Jackson L."/>
            <person name="Javaid M."/>
            <person name="Korchina V."/>
            <person name="Kovar C."/>
            <person name="Mata R."/>
            <person name="Mathew T."/>
            <person name="Ngo R."/>
            <person name="Nguyen L."/>
            <person name="Nguyen N."/>
            <person name="Okwuonu G."/>
            <person name="Ongeri F."/>
            <person name="Pham C."/>
            <person name="Simmons D."/>
            <person name="Wilczek-Boney K."/>
            <person name="Hale W."/>
            <person name="Jakkamsetti A."/>
            <person name="Pham P."/>
            <person name="Ruth R."/>
            <person name="San Lucas F."/>
            <person name="Warren J."/>
            <person name="Zhang J."/>
            <person name="Zhao Z."/>
            <person name="Zhou C."/>
            <person name="Zhu D."/>
            <person name="Lee S."/>
            <person name="Bess C."/>
            <person name="Blankenburg K."/>
            <person name="Forbes L."/>
            <person name="Fu Q."/>
            <person name="Gubbala S."/>
            <person name="Hirani K."/>
            <person name="Jayaseelan J.C."/>
            <person name="Lara F."/>
            <person name="Munidasa M."/>
            <person name="Palculict T."/>
            <person name="Patil S."/>
            <person name="Pu L.-L."/>
            <person name="Saada N."/>
            <person name="Tang L."/>
            <person name="Weissenberger G."/>
            <person name="Zhu Y."/>
            <person name="Hemphill L."/>
            <person name="Shang Y."/>
            <person name="Youmans B."/>
            <person name="Ayvaz T."/>
            <person name="Ross M."/>
            <person name="Santibanez J."/>
            <person name="Aqrawi P."/>
            <person name="Gross S."/>
            <person name="Joshi V."/>
            <person name="Fowler G."/>
            <person name="Nazareth L."/>
            <person name="Reid J."/>
            <person name="Worley K."/>
            <person name="Petrosino J."/>
            <person name="Highlander S."/>
            <person name="Gibbs R."/>
        </authorList>
    </citation>
    <scope>NUCLEOTIDE SEQUENCE [LARGE SCALE GENOMIC DNA]</scope>
    <source>
        <strain evidence="1 2">ATCC BAA-614</strain>
    </source>
</reference>
<evidence type="ECO:0008006" key="3">
    <source>
        <dbReference type="Google" id="ProtNLM"/>
    </source>
</evidence>
<dbReference type="HOGENOM" id="CLU_2343655_0_0_11"/>
<protein>
    <recommendedName>
        <fullName evidence="3">WXG100 family type VII secretion target</fullName>
    </recommendedName>
</protein>
<evidence type="ECO:0000313" key="1">
    <source>
        <dbReference type="EMBL" id="EFG79958.1"/>
    </source>
</evidence>
<dbReference type="EMBL" id="ADNV01000015">
    <property type="protein sequence ID" value="EFG79958.1"/>
    <property type="molecule type" value="Genomic_DNA"/>
</dbReference>
<dbReference type="eggNOG" id="ENOG503252Y">
    <property type="taxonomic scope" value="Bacteria"/>
</dbReference>
<dbReference type="AlphaFoldDB" id="D5P1P7"/>
<sequence>MVMDSMRYDHAMIADHVSAQAQLVAHMNDLRTRAMGTINQVATVWTQHGSDAAQVAMHEIDQAFQAVFTTIERHGQAQGHASTNALGTDHAVQAGFRGL</sequence>
<dbReference type="SUPFAM" id="SSF140453">
    <property type="entry name" value="EsxAB dimer-like"/>
    <property type="match status" value="1"/>
</dbReference>
<dbReference type="Gene3D" id="1.10.287.1060">
    <property type="entry name" value="ESAT-6-like"/>
    <property type="match status" value="1"/>
</dbReference>
<gene>
    <name evidence="1" type="ORF">HMPREF0591_0091</name>
</gene>
<name>D5P1P7_9MYCO</name>